<evidence type="ECO:0000256" key="8">
    <source>
        <dbReference type="SAM" id="Phobius"/>
    </source>
</evidence>
<comment type="subcellular location">
    <subcellularLocation>
        <location evidence="1">Cell membrane</location>
    </subcellularLocation>
</comment>
<evidence type="ECO:0000256" key="1">
    <source>
        <dbReference type="ARBA" id="ARBA00004236"/>
    </source>
</evidence>
<protein>
    <recommendedName>
        <fullName evidence="9">Pycsar effector protein domain-containing protein</fullName>
    </recommendedName>
</protein>
<keyword evidence="11" id="KW-1185">Reference proteome</keyword>
<evidence type="ECO:0000256" key="4">
    <source>
        <dbReference type="ARBA" id="ARBA00022741"/>
    </source>
</evidence>
<proteinExistence type="predicted"/>
<evidence type="ECO:0000256" key="3">
    <source>
        <dbReference type="ARBA" id="ARBA00022692"/>
    </source>
</evidence>
<accession>A0AAE4CDF4</accession>
<feature type="transmembrane region" description="Helical" evidence="8">
    <location>
        <begin position="65"/>
        <end position="90"/>
    </location>
</feature>
<keyword evidence="7 8" id="KW-0472">Membrane</keyword>
<reference evidence="10" key="1">
    <citation type="submission" date="2023-07" db="EMBL/GenBank/DDBJ databases">
        <title>Sequencing the genomes of 1000 actinobacteria strains.</title>
        <authorList>
            <person name="Klenk H.-P."/>
        </authorList>
    </citation>
    <scope>NUCLEOTIDE SEQUENCE</scope>
    <source>
        <strain evidence="10">DSM 44707</strain>
    </source>
</reference>
<dbReference type="Pfam" id="PF18967">
    <property type="entry name" value="PycTM"/>
    <property type="match status" value="1"/>
</dbReference>
<evidence type="ECO:0000259" key="9">
    <source>
        <dbReference type="Pfam" id="PF18967"/>
    </source>
</evidence>
<dbReference type="GO" id="GO:0000166">
    <property type="term" value="F:nucleotide binding"/>
    <property type="evidence" value="ECO:0007669"/>
    <property type="project" value="UniProtKB-KW"/>
</dbReference>
<comment type="caution">
    <text evidence="10">The sequence shown here is derived from an EMBL/GenBank/DDBJ whole genome shotgun (WGS) entry which is preliminary data.</text>
</comment>
<organism evidence="10 11">
    <name type="scientific">Catenuloplanes atrovinosus</name>
    <dbReference type="NCBI Taxonomy" id="137266"/>
    <lineage>
        <taxon>Bacteria</taxon>
        <taxon>Bacillati</taxon>
        <taxon>Actinomycetota</taxon>
        <taxon>Actinomycetes</taxon>
        <taxon>Micromonosporales</taxon>
        <taxon>Micromonosporaceae</taxon>
        <taxon>Catenuloplanes</taxon>
    </lineage>
</organism>
<evidence type="ECO:0000256" key="5">
    <source>
        <dbReference type="ARBA" id="ARBA00022989"/>
    </source>
</evidence>
<keyword evidence="5 8" id="KW-1133">Transmembrane helix</keyword>
<sequence>MANMRSPRRHSGRDLDQDLMVALHSVAEFGQWVKNSDSKAVLLVAIQGLLITSVAQRAGAAPMNAAGAVWLGAGLLALSVSLACTALALLPRMPVSVASAVNPISFPVAGRLSPVEIERPATAAVRRRQAWEQALTLARIAVLKYRWVRRATVSTFLAVACLLIWLGATAYSSDGGNSSSGATSFAAVGTSSVVLASRAAQASASWRCWIVCCRMGS</sequence>
<dbReference type="EMBL" id="JAVDYB010000001">
    <property type="protein sequence ID" value="MDR7277470.1"/>
    <property type="molecule type" value="Genomic_DNA"/>
</dbReference>
<name>A0AAE4CDF4_9ACTN</name>
<dbReference type="Proteomes" id="UP001183643">
    <property type="component" value="Unassembled WGS sequence"/>
</dbReference>
<evidence type="ECO:0000256" key="7">
    <source>
        <dbReference type="ARBA" id="ARBA00023136"/>
    </source>
</evidence>
<evidence type="ECO:0000256" key="2">
    <source>
        <dbReference type="ARBA" id="ARBA00022475"/>
    </source>
</evidence>
<feature type="transmembrane region" description="Helical" evidence="8">
    <location>
        <begin position="153"/>
        <end position="171"/>
    </location>
</feature>
<dbReference type="GO" id="GO:0051607">
    <property type="term" value="P:defense response to virus"/>
    <property type="evidence" value="ECO:0007669"/>
    <property type="project" value="UniProtKB-KW"/>
</dbReference>
<dbReference type="InterPro" id="IPR043760">
    <property type="entry name" value="PycTM_dom"/>
</dbReference>
<feature type="transmembrane region" description="Helical" evidence="8">
    <location>
        <begin position="40"/>
        <end position="59"/>
    </location>
</feature>
<dbReference type="RefSeq" id="WP_310369795.1">
    <property type="nucleotide sequence ID" value="NZ_JAVDYB010000001.1"/>
</dbReference>
<gene>
    <name evidence="10" type="ORF">J2S41_004248</name>
</gene>
<evidence type="ECO:0000256" key="6">
    <source>
        <dbReference type="ARBA" id="ARBA00023118"/>
    </source>
</evidence>
<keyword evidence="6" id="KW-0051">Antiviral defense</keyword>
<evidence type="ECO:0000313" key="10">
    <source>
        <dbReference type="EMBL" id="MDR7277470.1"/>
    </source>
</evidence>
<dbReference type="AlphaFoldDB" id="A0AAE4CDF4"/>
<dbReference type="GO" id="GO:0005886">
    <property type="term" value="C:plasma membrane"/>
    <property type="evidence" value="ECO:0007669"/>
    <property type="project" value="UniProtKB-SubCell"/>
</dbReference>
<feature type="domain" description="Pycsar effector protein" evidence="9">
    <location>
        <begin position="23"/>
        <end position="167"/>
    </location>
</feature>
<keyword evidence="2" id="KW-1003">Cell membrane</keyword>
<evidence type="ECO:0000313" key="11">
    <source>
        <dbReference type="Proteomes" id="UP001183643"/>
    </source>
</evidence>
<keyword evidence="4" id="KW-0547">Nucleotide-binding</keyword>
<keyword evidence="3 8" id="KW-0812">Transmembrane</keyword>